<accession>A0A0F7FRL0</accession>
<dbReference type="SMART" id="SM01006">
    <property type="entry name" value="AlcB"/>
    <property type="match status" value="1"/>
</dbReference>
<dbReference type="Gene3D" id="3.40.630.30">
    <property type="match status" value="1"/>
</dbReference>
<dbReference type="HOGENOM" id="CLU_039848_5_1_11"/>
<proteinExistence type="predicted"/>
<dbReference type="PANTHER" id="PTHR31438">
    <property type="entry name" value="LYSINE N-ACYLTRANSFERASE C17G9.06C-RELATED"/>
    <property type="match status" value="1"/>
</dbReference>
<dbReference type="InterPro" id="IPR019432">
    <property type="entry name" value="Acyltransferase_MbtK/IucB-like"/>
</dbReference>
<name>A0A0F7FRL0_9ACTN</name>
<keyword evidence="7" id="KW-1185">Reference proteome</keyword>
<comment type="function">
    <text evidence="1">Acyltransferase required for the direct transfer of medium- to long-chain fatty acyl moieties from a carrier protein (MbtL) on to the epsilon-amino group of lysine residue in the mycobactin core.</text>
</comment>
<dbReference type="GO" id="GO:0019290">
    <property type="term" value="P:siderophore biosynthetic process"/>
    <property type="evidence" value="ECO:0007669"/>
    <property type="project" value="InterPro"/>
</dbReference>
<evidence type="ECO:0000256" key="3">
    <source>
        <dbReference type="ARBA" id="ARBA00020586"/>
    </source>
</evidence>
<dbReference type="KEGG" id="sxi:SXIM_07810"/>
<evidence type="ECO:0000256" key="2">
    <source>
        <dbReference type="ARBA" id="ARBA00005102"/>
    </source>
</evidence>
<dbReference type="PANTHER" id="PTHR31438:SF1">
    <property type="entry name" value="LYSINE N-ACYLTRANSFERASE C17G9.06C-RELATED"/>
    <property type="match status" value="1"/>
</dbReference>
<feature type="domain" description="Acyltransferase MbtK/IucB-like conserved" evidence="5">
    <location>
        <begin position="19"/>
        <end position="67"/>
    </location>
</feature>
<dbReference type="RefSeq" id="WP_046722947.1">
    <property type="nucleotide sequence ID" value="NZ_CP009922.3"/>
</dbReference>
<dbReference type="GO" id="GO:0016410">
    <property type="term" value="F:N-acyltransferase activity"/>
    <property type="evidence" value="ECO:0007669"/>
    <property type="project" value="TreeGrafter"/>
</dbReference>
<dbReference type="STRING" id="408015.SXIM_07810"/>
<dbReference type="Pfam" id="PF13523">
    <property type="entry name" value="Acetyltransf_8"/>
    <property type="match status" value="1"/>
</dbReference>
<dbReference type="UniPathway" id="UPA00011"/>
<reference evidence="6" key="1">
    <citation type="submission" date="2019-08" db="EMBL/GenBank/DDBJ databases">
        <title>Complete genome sequence of a mangrove-derived Streptomyces xiamenensis.</title>
        <authorList>
            <person name="Xu J."/>
        </authorList>
    </citation>
    <scope>NUCLEOTIDE SEQUENCE</scope>
    <source>
        <strain evidence="6">318</strain>
    </source>
</reference>
<protein>
    <recommendedName>
        <fullName evidence="3">Lysine N-acyltransferase MbtK</fullName>
    </recommendedName>
    <alternativeName>
        <fullName evidence="4">Mycobactin synthase protein K</fullName>
    </alternativeName>
</protein>
<evidence type="ECO:0000313" key="7">
    <source>
        <dbReference type="Proteomes" id="UP000034034"/>
    </source>
</evidence>
<sequence>MSTTLFTRTDDALGRFTVRAVDPAADTPLLHSWLTHPKSAFWLMQNTTREQVRGYFDTIAASTAHHAYLGLHDGNPAFLTERYDPAHEPVGKVYPVQEGDVGMHFLTAPTDTPRHGFTLAVITTVMELLFSDAATQRVVVEPDARNRAVHVLNAAVGFQVAARVELPGKEALLSFCTRDQYLAASLRQHPAATD</sequence>
<dbReference type="AlphaFoldDB" id="A0A0F7FRL0"/>
<comment type="pathway">
    <text evidence="2">Siderophore biosynthesis; mycobactin biosynthesis.</text>
</comment>
<evidence type="ECO:0000313" key="6">
    <source>
        <dbReference type="EMBL" id="AKG42165.1"/>
    </source>
</evidence>
<organism evidence="6 7">
    <name type="scientific">Streptomyces xiamenensis</name>
    <dbReference type="NCBI Taxonomy" id="408015"/>
    <lineage>
        <taxon>Bacteria</taxon>
        <taxon>Bacillati</taxon>
        <taxon>Actinomycetota</taxon>
        <taxon>Actinomycetes</taxon>
        <taxon>Kitasatosporales</taxon>
        <taxon>Streptomycetaceae</taxon>
        <taxon>Streptomyces</taxon>
    </lineage>
</organism>
<evidence type="ECO:0000256" key="4">
    <source>
        <dbReference type="ARBA" id="ARBA00031122"/>
    </source>
</evidence>
<dbReference type="EMBL" id="CP009922">
    <property type="protein sequence ID" value="AKG42165.1"/>
    <property type="molecule type" value="Genomic_DNA"/>
</dbReference>
<dbReference type="SUPFAM" id="SSF55729">
    <property type="entry name" value="Acyl-CoA N-acyltransferases (Nat)"/>
    <property type="match status" value="1"/>
</dbReference>
<dbReference type="Proteomes" id="UP000034034">
    <property type="component" value="Chromosome"/>
</dbReference>
<dbReference type="PATRIC" id="fig|408015.6.peg.810"/>
<evidence type="ECO:0000259" key="5">
    <source>
        <dbReference type="SMART" id="SM01006"/>
    </source>
</evidence>
<evidence type="ECO:0000256" key="1">
    <source>
        <dbReference type="ARBA" id="ARBA00003818"/>
    </source>
</evidence>
<gene>
    <name evidence="6" type="ORF">SXIM_07810</name>
</gene>
<dbReference type="InterPro" id="IPR016181">
    <property type="entry name" value="Acyl_CoA_acyltransferase"/>
</dbReference>